<comment type="caution">
    <text evidence="3">The sequence shown here is derived from an EMBL/GenBank/DDBJ whole genome shotgun (WGS) entry which is preliminary data.</text>
</comment>
<proteinExistence type="predicted"/>
<organism evidence="3 4">
    <name type="scientific">Pilimelia columellifera subsp. columellifera</name>
    <dbReference type="NCBI Taxonomy" id="706583"/>
    <lineage>
        <taxon>Bacteria</taxon>
        <taxon>Bacillati</taxon>
        <taxon>Actinomycetota</taxon>
        <taxon>Actinomycetes</taxon>
        <taxon>Micromonosporales</taxon>
        <taxon>Micromonosporaceae</taxon>
        <taxon>Pilimelia</taxon>
    </lineage>
</organism>
<feature type="compositionally biased region" description="Low complexity" evidence="1">
    <location>
        <begin position="10"/>
        <end position="24"/>
    </location>
</feature>
<accession>A0ABP6AQY1</accession>
<keyword evidence="2" id="KW-1133">Transmembrane helix</keyword>
<sequence length="110" mass="11512">MSTDPDSPWGRPDPTGGTATGRPADPAPTPAPPESPTAGYPGPPPMMPAPAHWRPPWVTPPPPPRQLPAQNHPALDEQEQRASRLTMLMAVAAAVITLALFCVWGATLVG</sequence>
<protein>
    <submittedName>
        <fullName evidence="3">Uncharacterized protein</fullName>
    </submittedName>
</protein>
<dbReference type="EMBL" id="BAAARY010000006">
    <property type="protein sequence ID" value="GAA2521128.1"/>
    <property type="molecule type" value="Genomic_DNA"/>
</dbReference>
<dbReference type="RefSeq" id="WP_344171288.1">
    <property type="nucleotide sequence ID" value="NZ_BAAARY010000006.1"/>
</dbReference>
<evidence type="ECO:0000313" key="3">
    <source>
        <dbReference type="EMBL" id="GAA2521128.1"/>
    </source>
</evidence>
<keyword evidence="2" id="KW-0472">Membrane</keyword>
<feature type="compositionally biased region" description="Pro residues" evidence="1">
    <location>
        <begin position="25"/>
        <end position="48"/>
    </location>
</feature>
<keyword evidence="4" id="KW-1185">Reference proteome</keyword>
<evidence type="ECO:0000313" key="4">
    <source>
        <dbReference type="Proteomes" id="UP001499978"/>
    </source>
</evidence>
<feature type="transmembrane region" description="Helical" evidence="2">
    <location>
        <begin position="85"/>
        <end position="106"/>
    </location>
</feature>
<keyword evidence="2" id="KW-0812">Transmembrane</keyword>
<evidence type="ECO:0000256" key="2">
    <source>
        <dbReference type="SAM" id="Phobius"/>
    </source>
</evidence>
<dbReference type="Proteomes" id="UP001499978">
    <property type="component" value="Unassembled WGS sequence"/>
</dbReference>
<feature type="region of interest" description="Disordered" evidence="1">
    <location>
        <begin position="1"/>
        <end position="79"/>
    </location>
</feature>
<evidence type="ECO:0000256" key="1">
    <source>
        <dbReference type="SAM" id="MobiDB-lite"/>
    </source>
</evidence>
<gene>
    <name evidence="3" type="ORF">GCM10010201_18690</name>
</gene>
<feature type="compositionally biased region" description="Pro residues" evidence="1">
    <location>
        <begin position="57"/>
        <end position="66"/>
    </location>
</feature>
<reference evidence="4" key="1">
    <citation type="journal article" date="2019" name="Int. J. Syst. Evol. Microbiol.">
        <title>The Global Catalogue of Microorganisms (GCM) 10K type strain sequencing project: providing services to taxonomists for standard genome sequencing and annotation.</title>
        <authorList>
            <consortium name="The Broad Institute Genomics Platform"/>
            <consortium name="The Broad Institute Genome Sequencing Center for Infectious Disease"/>
            <person name="Wu L."/>
            <person name="Ma J."/>
        </authorList>
    </citation>
    <scope>NUCLEOTIDE SEQUENCE [LARGE SCALE GENOMIC DNA]</scope>
    <source>
        <strain evidence="4">JCM 3367</strain>
    </source>
</reference>
<name>A0ABP6AQY1_9ACTN</name>